<keyword evidence="2" id="KW-0472">Membrane</keyword>
<evidence type="ECO:0000256" key="2">
    <source>
        <dbReference type="SAM" id="Phobius"/>
    </source>
</evidence>
<feature type="compositionally biased region" description="Low complexity" evidence="1">
    <location>
        <begin position="40"/>
        <end position="56"/>
    </location>
</feature>
<proteinExistence type="predicted"/>
<feature type="compositionally biased region" description="Polar residues" evidence="1">
    <location>
        <begin position="228"/>
        <end position="239"/>
    </location>
</feature>
<dbReference type="AlphaFoldDB" id="A0A1G2MYZ8"/>
<accession>A0A1G2MYZ8</accession>
<feature type="region of interest" description="Disordered" evidence="1">
    <location>
        <begin position="228"/>
        <end position="248"/>
    </location>
</feature>
<keyword evidence="2" id="KW-0812">Transmembrane</keyword>
<reference evidence="3 4" key="1">
    <citation type="journal article" date="2016" name="Nat. Commun.">
        <title>Thousands of microbial genomes shed light on interconnected biogeochemical processes in an aquifer system.</title>
        <authorList>
            <person name="Anantharaman K."/>
            <person name="Brown C.T."/>
            <person name="Hug L.A."/>
            <person name="Sharon I."/>
            <person name="Castelle C.J."/>
            <person name="Probst A.J."/>
            <person name="Thomas B.C."/>
            <person name="Singh A."/>
            <person name="Wilkins M.J."/>
            <person name="Karaoz U."/>
            <person name="Brodie E.L."/>
            <person name="Williams K.H."/>
            <person name="Hubbard S.S."/>
            <person name="Banfield J.F."/>
        </authorList>
    </citation>
    <scope>NUCLEOTIDE SEQUENCE [LARGE SCALE GENOMIC DNA]</scope>
</reference>
<organism evidence="3 4">
    <name type="scientific">Candidatus Taylorbacteria bacterium RIFCSPHIGHO2_12_FULL_45_16</name>
    <dbReference type="NCBI Taxonomy" id="1802315"/>
    <lineage>
        <taxon>Bacteria</taxon>
        <taxon>Candidatus Tayloriibacteriota</taxon>
    </lineage>
</organism>
<dbReference type="EMBL" id="MHRT01000006">
    <property type="protein sequence ID" value="OHA29013.1"/>
    <property type="molecule type" value="Genomic_DNA"/>
</dbReference>
<dbReference type="Proteomes" id="UP000178089">
    <property type="component" value="Unassembled WGS sequence"/>
</dbReference>
<protein>
    <submittedName>
        <fullName evidence="3">Uncharacterized protein</fullName>
    </submittedName>
</protein>
<name>A0A1G2MYZ8_9BACT</name>
<keyword evidence="2" id="KW-1133">Transmembrane helix</keyword>
<comment type="caution">
    <text evidence="3">The sequence shown here is derived from an EMBL/GenBank/DDBJ whole genome shotgun (WGS) entry which is preliminary data.</text>
</comment>
<dbReference type="STRING" id="1802315.A3F51_02000"/>
<evidence type="ECO:0000313" key="3">
    <source>
        <dbReference type="EMBL" id="OHA29013.1"/>
    </source>
</evidence>
<gene>
    <name evidence="3" type="ORF">A3F51_02000</name>
</gene>
<evidence type="ECO:0000256" key="1">
    <source>
        <dbReference type="SAM" id="MobiDB-lite"/>
    </source>
</evidence>
<evidence type="ECO:0000313" key="4">
    <source>
        <dbReference type="Proteomes" id="UP000178089"/>
    </source>
</evidence>
<feature type="transmembrane region" description="Helical" evidence="2">
    <location>
        <begin position="145"/>
        <end position="164"/>
    </location>
</feature>
<feature type="region of interest" description="Disordered" evidence="1">
    <location>
        <begin position="33"/>
        <end position="56"/>
    </location>
</feature>
<sequence>MLWVSTEKTRHMKKTTPAGFTTAQLAAARKSGGTIKLGGPAPAKSATKPAPTTTKPVATTVKVSTPAKTATSGAPTKAKMARIRKKVTTGTSASGRTPAAIPPIIPPPVIPPPIPVSTPSKVSWWKKLIRANTATATAPVRHHNWFGWLFLIIVILAIIIGLMWKNSWLFFSEKPAVQIVRGVLAPQVEVSNALIPLPASTNQTLATVTPTNPPVPVLAVTPTSGVSNNTVPHNQQWPSKVTGIEGDNNDGNTVVNNFGTINYTTDGSKGVMITVKTNLPGEVNVPFRLPPGCTSVREIRVHPSSWNSSDVPPVNVEMKPGEYVRVIPPPTWLMDGPYVADGPIMVTHDGVTWDHRNSARITVKEWGYYMLPGTTACNVVINFKNPKHQ</sequence>